<dbReference type="NCBIfam" id="NF033788">
    <property type="entry name" value="HTH_metalloreg"/>
    <property type="match status" value="1"/>
</dbReference>
<dbReference type="Pfam" id="PF01022">
    <property type="entry name" value="HTH_5"/>
    <property type="match status" value="1"/>
</dbReference>
<dbReference type="EMBL" id="FXBN01000002">
    <property type="protein sequence ID" value="SMH39500.1"/>
    <property type="molecule type" value="Genomic_DNA"/>
</dbReference>
<dbReference type="Gene3D" id="1.10.10.10">
    <property type="entry name" value="Winged helix-like DNA-binding domain superfamily/Winged helix DNA-binding domain"/>
    <property type="match status" value="1"/>
</dbReference>
<dbReference type="InterPro" id="IPR001845">
    <property type="entry name" value="HTH_ArsR_DNA-bd_dom"/>
</dbReference>
<dbReference type="InterPro" id="IPR011991">
    <property type="entry name" value="ArsR-like_HTH"/>
</dbReference>
<sequence>MFMDDLPCKRVDKNQIEKLTIPPPETITRMSAIFQALQSSARLNILFLLKDRDMCVCELSEALEASQSAISHNMRILRQLDLVRVRKEGRFAVYYIADEHVRLLIETCRQHIIEEYR</sequence>
<dbReference type="InterPro" id="IPR036388">
    <property type="entry name" value="WH-like_DNA-bd_sf"/>
</dbReference>
<dbReference type="PROSITE" id="PS50987">
    <property type="entry name" value="HTH_ARSR_2"/>
    <property type="match status" value="1"/>
</dbReference>
<keyword evidence="3" id="KW-0804">Transcription</keyword>
<dbReference type="InterPro" id="IPR051011">
    <property type="entry name" value="Metal_resp_trans_reg"/>
</dbReference>
<evidence type="ECO:0000313" key="5">
    <source>
        <dbReference type="EMBL" id="SMH39500.1"/>
    </source>
</evidence>
<dbReference type="SUPFAM" id="SSF46785">
    <property type="entry name" value="Winged helix' DNA-binding domain"/>
    <property type="match status" value="1"/>
</dbReference>
<evidence type="ECO:0000256" key="3">
    <source>
        <dbReference type="ARBA" id="ARBA00023163"/>
    </source>
</evidence>
<dbReference type="CDD" id="cd00090">
    <property type="entry name" value="HTH_ARSR"/>
    <property type="match status" value="1"/>
</dbReference>
<dbReference type="PRINTS" id="PR00778">
    <property type="entry name" value="HTHARSR"/>
</dbReference>
<dbReference type="PANTHER" id="PTHR43132">
    <property type="entry name" value="ARSENICAL RESISTANCE OPERON REPRESSOR ARSR-RELATED"/>
    <property type="match status" value="1"/>
</dbReference>
<dbReference type="Proteomes" id="UP000193969">
    <property type="component" value="Unassembled WGS sequence"/>
</dbReference>
<evidence type="ECO:0000256" key="2">
    <source>
        <dbReference type="ARBA" id="ARBA00023125"/>
    </source>
</evidence>
<accession>A0A1X7NNF9</accession>
<organism evidence="5 6">
    <name type="scientific">Methanohalophilus portucalensis FDF-1</name>
    <dbReference type="NCBI Taxonomy" id="523843"/>
    <lineage>
        <taxon>Archaea</taxon>
        <taxon>Methanobacteriati</taxon>
        <taxon>Methanobacteriota</taxon>
        <taxon>Stenosarchaea group</taxon>
        <taxon>Methanomicrobia</taxon>
        <taxon>Methanosarcinales</taxon>
        <taxon>Methanosarcinaceae</taxon>
        <taxon>Methanohalophilus</taxon>
    </lineage>
</organism>
<dbReference type="GO" id="GO:0003677">
    <property type="term" value="F:DNA binding"/>
    <property type="evidence" value="ECO:0007669"/>
    <property type="project" value="UniProtKB-KW"/>
</dbReference>
<dbReference type="GO" id="GO:0003700">
    <property type="term" value="F:DNA-binding transcription factor activity"/>
    <property type="evidence" value="ECO:0007669"/>
    <property type="project" value="InterPro"/>
</dbReference>
<dbReference type="InterPro" id="IPR036390">
    <property type="entry name" value="WH_DNA-bd_sf"/>
</dbReference>
<dbReference type="SMART" id="SM00418">
    <property type="entry name" value="HTH_ARSR"/>
    <property type="match status" value="1"/>
</dbReference>
<dbReference type="AlphaFoldDB" id="A0A1X7NNF9"/>
<feature type="domain" description="HTH arsR-type" evidence="4">
    <location>
        <begin position="22"/>
        <end position="116"/>
    </location>
</feature>
<keyword evidence="6" id="KW-1185">Reference proteome</keyword>
<evidence type="ECO:0000313" key="6">
    <source>
        <dbReference type="Proteomes" id="UP000193969"/>
    </source>
</evidence>
<name>A0A1X7NNF9_9EURY</name>
<evidence type="ECO:0000256" key="1">
    <source>
        <dbReference type="ARBA" id="ARBA00023015"/>
    </source>
</evidence>
<gene>
    <name evidence="5" type="ORF">SAMN06264941_1391</name>
</gene>
<evidence type="ECO:0000259" key="4">
    <source>
        <dbReference type="PROSITE" id="PS50987"/>
    </source>
</evidence>
<dbReference type="PANTHER" id="PTHR43132:SF2">
    <property type="entry name" value="ARSENICAL RESISTANCE OPERON REPRESSOR ARSR-RELATED"/>
    <property type="match status" value="1"/>
</dbReference>
<reference evidence="6" key="1">
    <citation type="submission" date="2017-04" db="EMBL/GenBank/DDBJ databases">
        <authorList>
            <person name="Varghese N."/>
            <person name="Submissions S."/>
        </authorList>
    </citation>
    <scope>NUCLEOTIDE SEQUENCE [LARGE SCALE GENOMIC DNA]</scope>
    <source>
        <strain evidence="6">FDF-1</strain>
    </source>
</reference>
<protein>
    <submittedName>
        <fullName evidence="5">Transcriptional regulator, ArsR family</fullName>
    </submittedName>
</protein>
<keyword evidence="2" id="KW-0238">DNA-binding</keyword>
<keyword evidence="1" id="KW-0805">Transcription regulation</keyword>
<proteinExistence type="predicted"/>